<dbReference type="GO" id="GO:0005254">
    <property type="term" value="F:chloride channel activity"/>
    <property type="evidence" value="ECO:0007669"/>
    <property type="project" value="UniProtKB-KW"/>
</dbReference>
<keyword evidence="7" id="KW-0869">Chloride channel</keyword>
<keyword evidence="13" id="KW-1185">Reference proteome</keyword>
<feature type="transmembrane region" description="Helical" evidence="11">
    <location>
        <begin position="73"/>
        <end position="90"/>
    </location>
</feature>
<feature type="transmembrane region" description="Helical" evidence="11">
    <location>
        <begin position="211"/>
        <end position="235"/>
    </location>
</feature>
<dbReference type="Pfam" id="PF00654">
    <property type="entry name" value="Voltage_CLC"/>
    <property type="match status" value="1"/>
</dbReference>
<feature type="transmembrane region" description="Helical" evidence="11">
    <location>
        <begin position="342"/>
        <end position="363"/>
    </location>
</feature>
<feature type="transmembrane region" description="Helical" evidence="11">
    <location>
        <begin position="370"/>
        <end position="391"/>
    </location>
</feature>
<comment type="subcellular location">
    <subcellularLocation>
        <location evidence="1">Membrane</location>
        <topology evidence="1">Multi-pass membrane protein</topology>
    </subcellularLocation>
</comment>
<evidence type="ECO:0000256" key="9">
    <source>
        <dbReference type="ARBA" id="ARBA00023303"/>
    </source>
</evidence>
<dbReference type="InterPro" id="IPR050368">
    <property type="entry name" value="ClC-type_chloride_channel"/>
</dbReference>
<keyword evidence="3 11" id="KW-0812">Transmembrane</keyword>
<reference evidence="12 13" key="1">
    <citation type="submission" date="2019-02" db="EMBL/GenBank/DDBJ databases">
        <title>Dyella amyloliquefaciens sp. nov., isolated from forest soil.</title>
        <authorList>
            <person name="Gao Z.-H."/>
            <person name="Qiu L.-H."/>
        </authorList>
    </citation>
    <scope>NUCLEOTIDE SEQUENCE [LARGE SCALE GENOMIC DNA]</scope>
    <source>
        <strain evidence="12 13">KACC 12747</strain>
    </source>
</reference>
<evidence type="ECO:0000256" key="10">
    <source>
        <dbReference type="SAM" id="MobiDB-lite"/>
    </source>
</evidence>
<feature type="transmembrane region" description="Helical" evidence="11">
    <location>
        <begin position="175"/>
        <end position="199"/>
    </location>
</feature>
<name>A0A4R0YSB6_9GAMM</name>
<proteinExistence type="predicted"/>
<gene>
    <name evidence="12" type="ORF">EZM97_12475</name>
</gene>
<feature type="compositionally biased region" description="Polar residues" evidence="10">
    <location>
        <begin position="496"/>
        <end position="506"/>
    </location>
</feature>
<dbReference type="RefSeq" id="WP_131407139.1">
    <property type="nucleotide sequence ID" value="NZ_SJTG01000002.1"/>
</dbReference>
<dbReference type="AlphaFoldDB" id="A0A4R0YSB6"/>
<keyword evidence="9" id="KW-0407">Ion channel</keyword>
<dbReference type="PANTHER" id="PTHR43427:SF6">
    <property type="entry name" value="CHLORIDE CHANNEL PROTEIN CLC-E"/>
    <property type="match status" value="1"/>
</dbReference>
<keyword evidence="5" id="KW-0406">Ion transport</keyword>
<evidence type="ECO:0000256" key="4">
    <source>
        <dbReference type="ARBA" id="ARBA00022989"/>
    </source>
</evidence>
<dbReference type="CDD" id="cd01034">
    <property type="entry name" value="EriC_like"/>
    <property type="match status" value="1"/>
</dbReference>
<evidence type="ECO:0000256" key="6">
    <source>
        <dbReference type="ARBA" id="ARBA00023136"/>
    </source>
</evidence>
<keyword evidence="4 11" id="KW-1133">Transmembrane helix</keyword>
<feature type="transmembrane region" description="Helical" evidence="11">
    <location>
        <begin position="289"/>
        <end position="306"/>
    </location>
</feature>
<keyword evidence="2" id="KW-0813">Transport</keyword>
<feature type="transmembrane region" description="Helical" evidence="11">
    <location>
        <begin position="37"/>
        <end position="61"/>
    </location>
</feature>
<evidence type="ECO:0000313" key="12">
    <source>
        <dbReference type="EMBL" id="TCI09768.1"/>
    </source>
</evidence>
<dbReference type="PANTHER" id="PTHR43427">
    <property type="entry name" value="CHLORIDE CHANNEL PROTEIN CLC-E"/>
    <property type="match status" value="1"/>
</dbReference>
<dbReference type="SUPFAM" id="SSF81340">
    <property type="entry name" value="Clc chloride channel"/>
    <property type="match status" value="1"/>
</dbReference>
<evidence type="ECO:0000256" key="5">
    <source>
        <dbReference type="ARBA" id="ARBA00023065"/>
    </source>
</evidence>
<evidence type="ECO:0000313" key="13">
    <source>
        <dbReference type="Proteomes" id="UP000291822"/>
    </source>
</evidence>
<dbReference type="GO" id="GO:0034707">
    <property type="term" value="C:chloride channel complex"/>
    <property type="evidence" value="ECO:0007669"/>
    <property type="project" value="UniProtKB-KW"/>
</dbReference>
<dbReference type="InterPro" id="IPR014743">
    <property type="entry name" value="Cl-channel_core"/>
</dbReference>
<sequence>MSSADEDDAATSPTAASRLRRLTDSELFSPVEWRRRVLFWSGAVMVGLAAVGFAQAADYVFGLFRGIVAHNRFWPFLITPVTFALLAWLTQGVLRPTRGSGIPQAIAALKVEDEGFRQGLLSLRVAIGKMALTLAALLGGASVGREGPTVHVGAGLLYSLGRRFGFADPTAAGRFILAGSAAGLAAAFNTPLAGVVFAIEEMSGAFEHRMSGTLLTAVIIAGVVSLGILGNYAYFGHVDIGLPLGKAWWAVLATGIVCGLAGGLFARLIQPSDSGFRGMVGRLRGRQPVAFAAACGLALVLLSQLTHTGLYGTGYAQARDILEGHADTVMGFGVLKFLGNIASYWAGIPGGIFSPALAVGAGLGNNLSTILPGVDPAAVALLAMAAYLSGVTQAPLTATVISMELTANQQMVLPIMATCLLARAASSLLSRKPVYRALADKLIEGYAHELALRAAEAAHDDEADGLADDDAVSERTARPMVQDPATPMPPAREPPNDTSPENHSTP</sequence>
<dbReference type="InterPro" id="IPR001807">
    <property type="entry name" value="ClC"/>
</dbReference>
<comment type="caution">
    <text evidence="12">The sequence shown here is derived from an EMBL/GenBank/DDBJ whole genome shotgun (WGS) entry which is preliminary data.</text>
</comment>
<organism evidence="12 13">
    <name type="scientific">Dyella soli</name>
    <dbReference type="NCBI Taxonomy" id="522319"/>
    <lineage>
        <taxon>Bacteria</taxon>
        <taxon>Pseudomonadati</taxon>
        <taxon>Pseudomonadota</taxon>
        <taxon>Gammaproteobacteria</taxon>
        <taxon>Lysobacterales</taxon>
        <taxon>Rhodanobacteraceae</taxon>
        <taxon>Dyella</taxon>
    </lineage>
</organism>
<accession>A0A4R0YSB6</accession>
<dbReference type="PRINTS" id="PR00762">
    <property type="entry name" value="CLCHANNEL"/>
</dbReference>
<feature type="region of interest" description="Disordered" evidence="10">
    <location>
        <begin position="459"/>
        <end position="506"/>
    </location>
</feature>
<feature type="compositionally biased region" description="Acidic residues" evidence="10">
    <location>
        <begin position="461"/>
        <end position="471"/>
    </location>
</feature>
<feature type="transmembrane region" description="Helical" evidence="11">
    <location>
        <begin position="247"/>
        <end position="269"/>
    </location>
</feature>
<dbReference type="Gene3D" id="1.10.3080.10">
    <property type="entry name" value="Clc chloride channel"/>
    <property type="match status" value="1"/>
</dbReference>
<dbReference type="EMBL" id="SJTG01000002">
    <property type="protein sequence ID" value="TCI09768.1"/>
    <property type="molecule type" value="Genomic_DNA"/>
</dbReference>
<protein>
    <submittedName>
        <fullName evidence="12">Chloride channel protein</fullName>
    </submittedName>
</protein>
<evidence type="ECO:0000256" key="2">
    <source>
        <dbReference type="ARBA" id="ARBA00022448"/>
    </source>
</evidence>
<keyword evidence="6 11" id="KW-0472">Membrane</keyword>
<evidence type="ECO:0000256" key="7">
    <source>
        <dbReference type="ARBA" id="ARBA00023173"/>
    </source>
</evidence>
<evidence type="ECO:0000256" key="1">
    <source>
        <dbReference type="ARBA" id="ARBA00004141"/>
    </source>
</evidence>
<dbReference type="Proteomes" id="UP000291822">
    <property type="component" value="Unassembled WGS sequence"/>
</dbReference>
<evidence type="ECO:0000256" key="8">
    <source>
        <dbReference type="ARBA" id="ARBA00023214"/>
    </source>
</evidence>
<evidence type="ECO:0000256" key="11">
    <source>
        <dbReference type="SAM" id="Phobius"/>
    </source>
</evidence>
<keyword evidence="8" id="KW-0868">Chloride</keyword>
<evidence type="ECO:0000256" key="3">
    <source>
        <dbReference type="ARBA" id="ARBA00022692"/>
    </source>
</evidence>